<keyword evidence="2 5" id="KW-0812">Transmembrane</keyword>
<name>A0A8J5HRJ1_ZINOF</name>
<comment type="caution">
    <text evidence="6">The sequence shown here is derived from an EMBL/GenBank/DDBJ whole genome shotgun (WGS) entry which is preliminary data.</text>
</comment>
<dbReference type="EMBL" id="JACMSC010000003">
    <property type="protein sequence ID" value="KAG6529658.1"/>
    <property type="molecule type" value="Genomic_DNA"/>
</dbReference>
<evidence type="ECO:0000256" key="1">
    <source>
        <dbReference type="ARBA" id="ARBA00004141"/>
    </source>
</evidence>
<dbReference type="GO" id="GO:0022857">
    <property type="term" value="F:transmembrane transporter activity"/>
    <property type="evidence" value="ECO:0007669"/>
    <property type="project" value="InterPro"/>
</dbReference>
<dbReference type="InterPro" id="IPR037185">
    <property type="entry name" value="EmrE-like"/>
</dbReference>
<accession>A0A8J5HRJ1</accession>
<dbReference type="Proteomes" id="UP000734854">
    <property type="component" value="Unassembled WGS sequence"/>
</dbReference>
<keyword evidence="3 5" id="KW-1133">Transmembrane helix</keyword>
<feature type="transmembrane region" description="Helical" evidence="5">
    <location>
        <begin position="37"/>
        <end position="59"/>
    </location>
</feature>
<feature type="transmembrane region" description="Helical" evidence="5">
    <location>
        <begin position="181"/>
        <end position="204"/>
    </location>
</feature>
<comment type="subcellular location">
    <subcellularLocation>
        <location evidence="1">Membrane</location>
        <topology evidence="1">Multi-pass membrane protein</topology>
    </subcellularLocation>
</comment>
<keyword evidence="7" id="KW-1185">Reference proteome</keyword>
<dbReference type="PANTHER" id="PTHR31218">
    <property type="entry name" value="WAT1-RELATED PROTEIN"/>
    <property type="match status" value="1"/>
</dbReference>
<evidence type="ECO:0008006" key="8">
    <source>
        <dbReference type="Google" id="ProtNLM"/>
    </source>
</evidence>
<dbReference type="SUPFAM" id="SSF103481">
    <property type="entry name" value="Multidrug resistance efflux transporter EmrE"/>
    <property type="match status" value="1"/>
</dbReference>
<dbReference type="GO" id="GO:0016020">
    <property type="term" value="C:membrane"/>
    <property type="evidence" value="ECO:0007669"/>
    <property type="project" value="InterPro"/>
</dbReference>
<proteinExistence type="predicted"/>
<reference evidence="6 7" key="1">
    <citation type="submission" date="2020-08" db="EMBL/GenBank/DDBJ databases">
        <title>Plant Genome Project.</title>
        <authorList>
            <person name="Zhang R.-G."/>
        </authorList>
    </citation>
    <scope>NUCLEOTIDE SEQUENCE [LARGE SCALE GENOMIC DNA]</scope>
    <source>
        <tissue evidence="6">Rhizome</tissue>
    </source>
</reference>
<evidence type="ECO:0000256" key="4">
    <source>
        <dbReference type="ARBA" id="ARBA00023136"/>
    </source>
</evidence>
<evidence type="ECO:0000256" key="3">
    <source>
        <dbReference type="ARBA" id="ARBA00022989"/>
    </source>
</evidence>
<protein>
    <recommendedName>
        <fullName evidence="8">WAT1-related protein</fullName>
    </recommendedName>
</protein>
<feature type="transmembrane region" description="Helical" evidence="5">
    <location>
        <begin position="123"/>
        <end position="142"/>
    </location>
</feature>
<organism evidence="6 7">
    <name type="scientific">Zingiber officinale</name>
    <name type="common">Ginger</name>
    <name type="synonym">Amomum zingiber</name>
    <dbReference type="NCBI Taxonomy" id="94328"/>
    <lineage>
        <taxon>Eukaryota</taxon>
        <taxon>Viridiplantae</taxon>
        <taxon>Streptophyta</taxon>
        <taxon>Embryophyta</taxon>
        <taxon>Tracheophyta</taxon>
        <taxon>Spermatophyta</taxon>
        <taxon>Magnoliopsida</taxon>
        <taxon>Liliopsida</taxon>
        <taxon>Zingiberales</taxon>
        <taxon>Zingiberaceae</taxon>
        <taxon>Zingiber</taxon>
    </lineage>
</organism>
<feature type="transmembrane region" description="Helical" evidence="5">
    <location>
        <begin position="7"/>
        <end position="31"/>
    </location>
</feature>
<gene>
    <name evidence="6" type="ORF">ZIOFF_011871</name>
</gene>
<dbReference type="AlphaFoldDB" id="A0A8J5HRJ1"/>
<keyword evidence="4 5" id="KW-0472">Membrane</keyword>
<evidence type="ECO:0000313" key="6">
    <source>
        <dbReference type="EMBL" id="KAG6529658.1"/>
    </source>
</evidence>
<evidence type="ECO:0000256" key="5">
    <source>
        <dbReference type="SAM" id="Phobius"/>
    </source>
</evidence>
<sequence length="293" mass="32924">MASVKEYGAVAGMVSAQAIIANMLLLSRYLFTQGMSFYAFVLYRQMITTLVIAPIVFYLSRVTLNQMLHNAGIALTSSIFVGAMNNLIPSITFLLAYLLRMIILYTECLQETIIEEYPCKVSLSFQISLMGLLQCAVVSLILDKPSALKLQWNMQLLLILYCGICMGIERFIIIMCVKEKGAVYVAAFNPLTTVIVAILEPLLLHEQLTWSRNNRCLWVVPKQPGLATAAFDLDQIKPFLDADLSNKEFLQFDTVEVPREFHVRLQFALIPLPGWKGALVAVGRHYIVYATLE</sequence>
<feature type="transmembrane region" description="Helical" evidence="5">
    <location>
        <begin position="154"/>
        <end position="175"/>
    </location>
</feature>
<evidence type="ECO:0000256" key="2">
    <source>
        <dbReference type="ARBA" id="ARBA00022692"/>
    </source>
</evidence>
<evidence type="ECO:0000313" key="7">
    <source>
        <dbReference type="Proteomes" id="UP000734854"/>
    </source>
</evidence>
<dbReference type="InterPro" id="IPR030184">
    <property type="entry name" value="WAT1-related"/>
</dbReference>
<feature type="transmembrane region" description="Helical" evidence="5">
    <location>
        <begin position="71"/>
        <end position="103"/>
    </location>
</feature>